<organism evidence="8">
    <name type="scientific">Prototheca stagnorum</name>
    <dbReference type="NCBI Taxonomy" id="215448"/>
    <lineage>
        <taxon>Eukaryota</taxon>
        <taxon>Viridiplantae</taxon>
        <taxon>Chlorophyta</taxon>
        <taxon>core chlorophytes</taxon>
        <taxon>Trebouxiophyceae</taxon>
        <taxon>Chlorellales</taxon>
        <taxon>Chlorellaceae</taxon>
        <taxon>Prototheca</taxon>
    </lineage>
</organism>
<dbReference type="GO" id="GO:0003735">
    <property type="term" value="F:structural constituent of ribosome"/>
    <property type="evidence" value="ECO:0007669"/>
    <property type="project" value="TreeGrafter"/>
</dbReference>
<reference evidence="8" key="1">
    <citation type="journal article" date="2018" name="Sci. Rep.">
        <title>Multiple losses of photosynthesis and convergent reductive genome evolution in the colourless green algae Prototheca.</title>
        <authorList>
            <person name="Suzuki S."/>
            <person name="Endoh R."/>
            <person name="Manabe R.I."/>
            <person name="Ohkuma M."/>
            <person name="Hirakawa Y."/>
        </authorList>
    </citation>
    <scope>NUCLEOTIDE SEQUENCE</scope>
    <source>
        <strain evidence="8">JCM 9641</strain>
    </source>
</reference>
<dbReference type="InterPro" id="IPR036986">
    <property type="entry name" value="S4_RNA-bd_sf"/>
</dbReference>
<protein>
    <submittedName>
        <fullName evidence="8">Ribosomal protein s4</fullName>
    </submittedName>
</protein>
<comment type="similarity">
    <text evidence="1">Belongs to the universal ribosomal protein uS4 family.</text>
</comment>
<evidence type="ECO:0000256" key="2">
    <source>
        <dbReference type="ARBA" id="ARBA00022730"/>
    </source>
</evidence>
<dbReference type="Pfam" id="PF01479">
    <property type="entry name" value="S4"/>
    <property type="match status" value="1"/>
</dbReference>
<evidence type="ECO:0000256" key="4">
    <source>
        <dbReference type="ARBA" id="ARBA00022980"/>
    </source>
</evidence>
<dbReference type="CDD" id="cd00165">
    <property type="entry name" value="S4"/>
    <property type="match status" value="1"/>
</dbReference>
<dbReference type="AlphaFoldDB" id="A0A2Z6BEL4"/>
<geneLocation type="chloroplast" evidence="8"/>
<dbReference type="PROSITE" id="PS50889">
    <property type="entry name" value="S4"/>
    <property type="match status" value="1"/>
</dbReference>
<dbReference type="SUPFAM" id="SSF55174">
    <property type="entry name" value="Alpha-L RNA-binding motif"/>
    <property type="match status" value="1"/>
</dbReference>
<keyword evidence="8" id="KW-0150">Chloroplast</keyword>
<dbReference type="SMART" id="SM00363">
    <property type="entry name" value="S4"/>
    <property type="match status" value="1"/>
</dbReference>
<evidence type="ECO:0000313" key="8">
    <source>
        <dbReference type="EMBL" id="BBD20171.1"/>
    </source>
</evidence>
<dbReference type="EMBL" id="AP018372">
    <property type="protein sequence ID" value="BBD20171.1"/>
    <property type="molecule type" value="Genomic_DNA"/>
</dbReference>
<gene>
    <name evidence="8" type="primary">rps4</name>
</gene>
<dbReference type="InterPro" id="IPR022801">
    <property type="entry name" value="Ribosomal_uS4"/>
</dbReference>
<dbReference type="PANTHER" id="PTHR11831">
    <property type="entry name" value="30S 40S RIBOSOMAL PROTEIN"/>
    <property type="match status" value="1"/>
</dbReference>
<keyword evidence="2" id="KW-0699">rRNA-binding</keyword>
<accession>A0A2Z6BEL4</accession>
<feature type="domain" description="RNA-binding S4" evidence="7">
    <location>
        <begin position="103"/>
        <end position="168"/>
    </location>
</feature>
<dbReference type="RefSeq" id="YP_009478264.1">
    <property type="nucleotide sequence ID" value="NC_037479.1"/>
</dbReference>
<evidence type="ECO:0000256" key="6">
    <source>
        <dbReference type="PROSITE-ProRule" id="PRU00182"/>
    </source>
</evidence>
<proteinExistence type="inferred from homology"/>
<dbReference type="PANTHER" id="PTHR11831:SF4">
    <property type="entry name" value="SMALL RIBOSOMAL SUBUNIT PROTEIN US4M"/>
    <property type="match status" value="1"/>
</dbReference>
<dbReference type="InterPro" id="IPR002942">
    <property type="entry name" value="S4_RNA-bd"/>
</dbReference>
<keyword evidence="4 8" id="KW-0689">Ribosomal protein</keyword>
<keyword evidence="5" id="KW-0687">Ribonucleoprotein</keyword>
<dbReference type="GO" id="GO:0019843">
    <property type="term" value="F:rRNA binding"/>
    <property type="evidence" value="ECO:0007669"/>
    <property type="project" value="UniProtKB-KW"/>
</dbReference>
<keyword evidence="8" id="KW-0934">Plastid</keyword>
<dbReference type="GeneID" id="36487617"/>
<evidence type="ECO:0000259" key="7">
    <source>
        <dbReference type="SMART" id="SM00363"/>
    </source>
</evidence>
<dbReference type="GO" id="GO:0015935">
    <property type="term" value="C:small ribosomal subunit"/>
    <property type="evidence" value="ECO:0007669"/>
    <property type="project" value="TreeGrafter"/>
</dbReference>
<evidence type="ECO:0000256" key="5">
    <source>
        <dbReference type="ARBA" id="ARBA00023274"/>
    </source>
</evidence>
<evidence type="ECO:0000256" key="3">
    <source>
        <dbReference type="ARBA" id="ARBA00022884"/>
    </source>
</evidence>
<sequence length="194" mass="23501">MNSLRHFYYLYKYNMDKIQKNQNYKNGKNTLEYIKFLKLVNLLDGNITYTSLDKYSRFYYYFREKQRAKYHYRLKDYQLCTFSRKCCKTKKVKSFALDKLLNSRLDVVLFYLGISPTMKAARQLINHRHISINGKTINKPSYICKENDRILYKMDKEKNNEEIIFSYSDIKRLTSNKILNINTTALVDYYIKKL</sequence>
<dbReference type="Gene3D" id="3.10.290.10">
    <property type="entry name" value="RNA-binding S4 domain"/>
    <property type="match status" value="1"/>
</dbReference>
<evidence type="ECO:0000256" key="1">
    <source>
        <dbReference type="ARBA" id="ARBA00007465"/>
    </source>
</evidence>
<name>A0A2Z6BEL4_9CHLO</name>
<keyword evidence="3 6" id="KW-0694">RNA-binding</keyword>
<dbReference type="GO" id="GO:0042274">
    <property type="term" value="P:ribosomal small subunit biogenesis"/>
    <property type="evidence" value="ECO:0007669"/>
    <property type="project" value="TreeGrafter"/>
</dbReference>